<name>Q0JW65_STRAM</name>
<accession>Q0JW65</accession>
<protein>
    <submittedName>
        <fullName evidence="2">Uncharacterized protein</fullName>
    </submittedName>
</protein>
<proteinExistence type="predicted"/>
<dbReference type="EMBL" id="AM279695">
    <property type="protein sequence ID" value="CAK51303.1"/>
    <property type="molecule type" value="Genomic_DNA"/>
</dbReference>
<organism evidence="2">
    <name type="scientific">Streptomyces ambofaciens</name>
    <dbReference type="NCBI Taxonomy" id="1889"/>
    <lineage>
        <taxon>Bacteria</taxon>
        <taxon>Bacillati</taxon>
        <taxon>Actinomycetota</taxon>
        <taxon>Actinomycetes</taxon>
        <taxon>Kitasatosporales</taxon>
        <taxon>Streptomycetaceae</taxon>
        <taxon>Streptomyces</taxon>
    </lineage>
</organism>
<feature type="compositionally biased region" description="Basic and acidic residues" evidence="1">
    <location>
        <begin position="179"/>
        <end position="192"/>
    </location>
</feature>
<evidence type="ECO:0000313" key="2">
    <source>
        <dbReference type="EMBL" id="CAK51303.1"/>
    </source>
</evidence>
<sequence>MRHPYPGRDGIRGCWSASWRGQPARRERARALGPGAVSPFTLLVAPRVRDGEPALVHGNPDAAHSSSDTGDVAAALVAVSRAERAWGRVWHAPVITTTARHAATDLAGLHGAPEPRLEQLTERDMTLLPFTDSTVAGVRRDELHVRASIHRGRRRYPRHLRTQAFNAPGSAGGLMRRWASRDPDPPTRGHEV</sequence>
<evidence type="ECO:0000256" key="1">
    <source>
        <dbReference type="SAM" id="MobiDB-lite"/>
    </source>
</evidence>
<reference evidence="2" key="1">
    <citation type="journal article" date="2006" name="J. Bacteriol.">
        <title>Intraspecific variability of the terminal inverted repeats of the linear chromosome of Streptomyces ambofaciens.</title>
        <authorList>
            <person name="Choulet F."/>
            <person name="Gallois A."/>
            <person name="Aigle B."/>
            <person name="Mangenot S."/>
            <person name="Gerbaud C."/>
            <person name="Truong C."/>
            <person name="Francou F.X."/>
            <person name="Borges F."/>
            <person name="Fourrier C."/>
            <person name="Guerineau M."/>
            <person name="Decaris B."/>
            <person name="Barbe V."/>
            <person name="Pernodet J.L."/>
            <person name="Leblond P."/>
        </authorList>
    </citation>
    <scope>NUCLEOTIDE SEQUENCE</scope>
    <source>
        <strain evidence="2">DSM40697</strain>
    </source>
</reference>
<feature type="region of interest" description="Disordered" evidence="1">
    <location>
        <begin position="164"/>
        <end position="192"/>
    </location>
</feature>
<dbReference type="AlphaFoldDB" id="Q0JW65"/>
<gene>
    <name evidence="2" type="ORF">DSMR0222</name>
</gene>